<evidence type="ECO:0000256" key="8">
    <source>
        <dbReference type="ARBA" id="ARBA00022840"/>
    </source>
</evidence>
<dbReference type="InterPro" id="IPR018094">
    <property type="entry name" value="Thymidylate_kinase"/>
</dbReference>
<evidence type="ECO:0000256" key="1">
    <source>
        <dbReference type="ARBA" id="ARBA00004992"/>
    </source>
</evidence>
<evidence type="ECO:0000256" key="6">
    <source>
        <dbReference type="ARBA" id="ARBA00022741"/>
    </source>
</evidence>
<dbReference type="PANTHER" id="PTHR10344:SF4">
    <property type="entry name" value="UMP-CMP KINASE 2, MITOCHONDRIAL"/>
    <property type="match status" value="1"/>
</dbReference>
<keyword evidence="12" id="KW-1185">Reference proteome</keyword>
<keyword evidence="5" id="KW-0545">Nucleotide biosynthesis</keyword>
<keyword evidence="8" id="KW-0067">ATP-binding</keyword>
<name>A0A7T8EPG6_9CAUD</name>
<dbReference type="GO" id="GO:0006235">
    <property type="term" value="P:dTTP biosynthetic process"/>
    <property type="evidence" value="ECO:0007669"/>
    <property type="project" value="UniProtKB-UniPathway"/>
</dbReference>
<evidence type="ECO:0000256" key="2">
    <source>
        <dbReference type="ARBA" id="ARBA00009776"/>
    </source>
</evidence>
<dbReference type="UniPathway" id="UPA00575"/>
<evidence type="ECO:0000256" key="7">
    <source>
        <dbReference type="ARBA" id="ARBA00022777"/>
    </source>
</evidence>
<dbReference type="InterPro" id="IPR027417">
    <property type="entry name" value="P-loop_NTPase"/>
</dbReference>
<dbReference type="Proteomes" id="UP000596123">
    <property type="component" value="Segment"/>
</dbReference>
<organism evidence="11 12">
    <name type="scientific">Erwinia phage pEa_SNUABM_5</name>
    <dbReference type="NCBI Taxonomy" id="2797313"/>
    <lineage>
        <taxon>Viruses</taxon>
        <taxon>Duplodnaviria</taxon>
        <taxon>Heunggongvirae</taxon>
        <taxon>Uroviricota</taxon>
        <taxon>Caudoviricetes</taxon>
        <taxon>Rivsvirus</taxon>
        <taxon>Rivsvirus SNUABM5</taxon>
    </lineage>
</organism>
<dbReference type="GO" id="GO:0006233">
    <property type="term" value="P:dTDP biosynthetic process"/>
    <property type="evidence" value="ECO:0007669"/>
    <property type="project" value="InterPro"/>
</dbReference>
<dbReference type="Pfam" id="PF02223">
    <property type="entry name" value="Thymidylate_kin"/>
    <property type="match status" value="1"/>
</dbReference>
<comment type="catalytic activity">
    <reaction evidence="9">
        <text>dTMP + ATP = dTDP + ADP</text>
        <dbReference type="Rhea" id="RHEA:13517"/>
        <dbReference type="ChEBI" id="CHEBI:30616"/>
        <dbReference type="ChEBI" id="CHEBI:58369"/>
        <dbReference type="ChEBI" id="CHEBI:63528"/>
        <dbReference type="ChEBI" id="CHEBI:456216"/>
        <dbReference type="EC" id="2.7.4.9"/>
    </reaction>
</comment>
<comment type="pathway">
    <text evidence="1">Pyrimidine metabolism; dTTP biosynthesis.</text>
</comment>
<dbReference type="GO" id="GO:0005524">
    <property type="term" value="F:ATP binding"/>
    <property type="evidence" value="ECO:0007669"/>
    <property type="project" value="UniProtKB-KW"/>
</dbReference>
<evidence type="ECO:0000313" key="11">
    <source>
        <dbReference type="EMBL" id="QQO90266.1"/>
    </source>
</evidence>
<evidence type="ECO:0000256" key="9">
    <source>
        <dbReference type="ARBA" id="ARBA00048743"/>
    </source>
</evidence>
<dbReference type="SUPFAM" id="SSF52540">
    <property type="entry name" value="P-loop containing nucleoside triphosphate hydrolases"/>
    <property type="match status" value="1"/>
</dbReference>
<comment type="similarity">
    <text evidence="2">Belongs to the thymidylate kinase family.</text>
</comment>
<dbReference type="GO" id="GO:0004798">
    <property type="term" value="F:dTMP kinase activity"/>
    <property type="evidence" value="ECO:0007669"/>
    <property type="project" value="UniProtKB-EC"/>
</dbReference>
<evidence type="ECO:0000256" key="5">
    <source>
        <dbReference type="ARBA" id="ARBA00022727"/>
    </source>
</evidence>
<reference evidence="11 12" key="1">
    <citation type="submission" date="2020-12" db="EMBL/GenBank/DDBJ databases">
        <title>Complete genome sequence of Erwinia phage pEa_SNUABM_5.</title>
        <authorList>
            <person name="Kim S.G."/>
            <person name="Lee S.B."/>
            <person name="Kwon J."/>
            <person name="Park S.C."/>
        </authorList>
    </citation>
    <scope>NUCLEOTIDE SEQUENCE [LARGE SCALE GENOMIC DNA]</scope>
</reference>
<gene>
    <name evidence="11" type="ORF">pEaSNUABM5_00124</name>
</gene>
<dbReference type="GO" id="GO:0006227">
    <property type="term" value="P:dUDP biosynthetic process"/>
    <property type="evidence" value="ECO:0007669"/>
    <property type="project" value="TreeGrafter"/>
</dbReference>
<keyword evidence="7 11" id="KW-0418">Kinase</keyword>
<proteinExistence type="inferred from homology"/>
<dbReference type="HAMAP" id="MF_00165">
    <property type="entry name" value="Thymidylate_kinase"/>
    <property type="match status" value="1"/>
</dbReference>
<sequence>MIQKQPNYILVEGPDGSGKTTAATALAEILQKRRKNVVRMREPGGTPIAEHLRSVILGTDYLRLSESEEITPLAEMFMLLAARTQSMACVKRLIEAQPDTFVIADRGFPSTFAYQVCDSQTEQVYENTWQMLAPQSRLSILLDVSYDVSCERRKQREGFADRIEQRLTEEKFNEMRNRYTQVPGGYDLVINTDNLSVSDVTRQILGYIFNESQPVRTSNA</sequence>
<keyword evidence="4" id="KW-0808">Transferase</keyword>
<keyword evidence="6" id="KW-0547">Nucleotide-binding</keyword>
<evidence type="ECO:0000256" key="3">
    <source>
        <dbReference type="ARBA" id="ARBA00012980"/>
    </source>
</evidence>
<accession>A0A7T8EPG6</accession>
<feature type="domain" description="Thymidylate kinase-like" evidence="10">
    <location>
        <begin position="11"/>
        <end position="204"/>
    </location>
</feature>
<dbReference type="NCBIfam" id="TIGR00041">
    <property type="entry name" value="DTMP_kinase"/>
    <property type="match status" value="1"/>
</dbReference>
<evidence type="ECO:0000256" key="4">
    <source>
        <dbReference type="ARBA" id="ARBA00022679"/>
    </source>
</evidence>
<dbReference type="EC" id="2.7.4.9" evidence="3"/>
<dbReference type="EMBL" id="MW366843">
    <property type="protein sequence ID" value="QQO90266.1"/>
    <property type="molecule type" value="Genomic_DNA"/>
</dbReference>
<dbReference type="CDD" id="cd01672">
    <property type="entry name" value="TMPK"/>
    <property type="match status" value="1"/>
</dbReference>
<dbReference type="PANTHER" id="PTHR10344">
    <property type="entry name" value="THYMIDYLATE KINASE"/>
    <property type="match status" value="1"/>
</dbReference>
<protein>
    <recommendedName>
        <fullName evidence="3">dTMP kinase</fullName>
        <ecNumber evidence="3">2.7.4.9</ecNumber>
    </recommendedName>
</protein>
<dbReference type="Gene3D" id="3.40.50.300">
    <property type="entry name" value="P-loop containing nucleotide triphosphate hydrolases"/>
    <property type="match status" value="1"/>
</dbReference>
<dbReference type="InterPro" id="IPR039430">
    <property type="entry name" value="Thymidylate_kin-like_dom"/>
</dbReference>
<evidence type="ECO:0000259" key="10">
    <source>
        <dbReference type="Pfam" id="PF02223"/>
    </source>
</evidence>
<evidence type="ECO:0000313" key="12">
    <source>
        <dbReference type="Proteomes" id="UP000596123"/>
    </source>
</evidence>